<gene>
    <name evidence="1" type="ORF">E2493_06255</name>
</gene>
<dbReference type="Proteomes" id="UP000298213">
    <property type="component" value="Unassembled WGS sequence"/>
</dbReference>
<dbReference type="RefSeq" id="WP_135084842.1">
    <property type="nucleotide sequence ID" value="NZ_SPDV01000009.1"/>
</dbReference>
<sequence length="171" mass="18795">MERGLERAYAAADDRSAVVRQVRRTWASQVARCSDDRCRETRLRDQLRRLRAGEQRYLVAIPAAGGRGGAVAGEMRVLPVEKNLILVDIWAMETRNGATCAVMASGRLRPDGTAEMGVVGAGQSAPTRFLLRRNGREAIRIAALRSEGGAQHACNAPLTFYGDYRKAPRRT</sequence>
<proteinExistence type="predicted"/>
<name>A0A4Y8ZT82_9SPHN</name>
<dbReference type="EMBL" id="SPDV01000009">
    <property type="protein sequence ID" value="TFI59124.1"/>
    <property type="molecule type" value="Genomic_DNA"/>
</dbReference>
<organism evidence="1 2">
    <name type="scientific">Sphingomonas parva</name>
    <dbReference type="NCBI Taxonomy" id="2555898"/>
    <lineage>
        <taxon>Bacteria</taxon>
        <taxon>Pseudomonadati</taxon>
        <taxon>Pseudomonadota</taxon>
        <taxon>Alphaproteobacteria</taxon>
        <taxon>Sphingomonadales</taxon>
        <taxon>Sphingomonadaceae</taxon>
        <taxon>Sphingomonas</taxon>
    </lineage>
</organism>
<accession>A0A4Y8ZT82</accession>
<protein>
    <submittedName>
        <fullName evidence="1">Uncharacterized protein</fullName>
    </submittedName>
</protein>
<keyword evidence="2" id="KW-1185">Reference proteome</keyword>
<dbReference type="AlphaFoldDB" id="A0A4Y8ZT82"/>
<evidence type="ECO:0000313" key="1">
    <source>
        <dbReference type="EMBL" id="TFI59124.1"/>
    </source>
</evidence>
<reference evidence="1 2" key="1">
    <citation type="submission" date="2019-03" db="EMBL/GenBank/DDBJ databases">
        <title>Genome sequence of Sphingomonas sp. 17J27-24.</title>
        <authorList>
            <person name="Kim M."/>
            <person name="Maeng S."/>
            <person name="Sathiyaraj S."/>
        </authorList>
    </citation>
    <scope>NUCLEOTIDE SEQUENCE [LARGE SCALE GENOMIC DNA]</scope>
    <source>
        <strain evidence="1 2">17J27-24</strain>
    </source>
</reference>
<evidence type="ECO:0000313" key="2">
    <source>
        <dbReference type="Proteomes" id="UP000298213"/>
    </source>
</evidence>
<comment type="caution">
    <text evidence="1">The sequence shown here is derived from an EMBL/GenBank/DDBJ whole genome shotgun (WGS) entry which is preliminary data.</text>
</comment>